<evidence type="ECO:0000259" key="1">
    <source>
        <dbReference type="PROSITE" id="PS50995"/>
    </source>
</evidence>
<sequence>MTRRQASIKRLRKMFDTVESTALVWLEERSARCNLTIHGMSVLKLLSERGEGTLTRIGQQIAAPPSSMTGIAARLTESGYVERGQSQIDRRSVVLRITASGEDVLGQLRDQLDLDMDEIAGGISDERLEALADDIELMTGKIRSLAERLEHETRQARLGDRATVASD</sequence>
<dbReference type="PANTHER" id="PTHR33164:SF89">
    <property type="entry name" value="MARR FAMILY REGULATORY PROTEIN"/>
    <property type="match status" value="1"/>
</dbReference>
<protein>
    <recommendedName>
        <fullName evidence="1">HTH marR-type domain-containing protein</fullName>
    </recommendedName>
</protein>
<name>A0A6J4VDJ3_9BACT</name>
<dbReference type="PANTHER" id="PTHR33164">
    <property type="entry name" value="TRANSCRIPTIONAL REGULATOR, MARR FAMILY"/>
    <property type="match status" value="1"/>
</dbReference>
<accession>A0A6J4VDJ3</accession>
<dbReference type="GO" id="GO:0003700">
    <property type="term" value="F:DNA-binding transcription factor activity"/>
    <property type="evidence" value="ECO:0007669"/>
    <property type="project" value="InterPro"/>
</dbReference>
<dbReference type="GO" id="GO:0006950">
    <property type="term" value="P:response to stress"/>
    <property type="evidence" value="ECO:0007669"/>
    <property type="project" value="TreeGrafter"/>
</dbReference>
<dbReference type="Gene3D" id="1.10.10.10">
    <property type="entry name" value="Winged helix-like DNA-binding domain superfamily/Winged helix DNA-binding domain"/>
    <property type="match status" value="1"/>
</dbReference>
<dbReference type="SMART" id="SM00347">
    <property type="entry name" value="HTH_MARR"/>
    <property type="match status" value="1"/>
</dbReference>
<dbReference type="InterPro" id="IPR000835">
    <property type="entry name" value="HTH_MarR-typ"/>
</dbReference>
<feature type="domain" description="HTH marR-type" evidence="1">
    <location>
        <begin position="1"/>
        <end position="140"/>
    </location>
</feature>
<gene>
    <name evidence="2" type="ORF">AVDCRST_MAG33-2544</name>
</gene>
<organism evidence="2">
    <name type="scientific">uncultured Thermomicrobiales bacterium</name>
    <dbReference type="NCBI Taxonomy" id="1645740"/>
    <lineage>
        <taxon>Bacteria</taxon>
        <taxon>Pseudomonadati</taxon>
        <taxon>Thermomicrobiota</taxon>
        <taxon>Thermomicrobia</taxon>
        <taxon>Thermomicrobiales</taxon>
        <taxon>environmental samples</taxon>
    </lineage>
</organism>
<dbReference type="InterPro" id="IPR036390">
    <property type="entry name" value="WH_DNA-bd_sf"/>
</dbReference>
<dbReference type="SUPFAM" id="SSF46785">
    <property type="entry name" value="Winged helix' DNA-binding domain"/>
    <property type="match status" value="1"/>
</dbReference>
<proteinExistence type="predicted"/>
<reference evidence="2" key="1">
    <citation type="submission" date="2020-02" db="EMBL/GenBank/DDBJ databases">
        <authorList>
            <person name="Meier V. D."/>
        </authorList>
    </citation>
    <scope>NUCLEOTIDE SEQUENCE</scope>
    <source>
        <strain evidence="2">AVDCRST_MAG33</strain>
    </source>
</reference>
<dbReference type="InterPro" id="IPR036388">
    <property type="entry name" value="WH-like_DNA-bd_sf"/>
</dbReference>
<dbReference type="PROSITE" id="PS50995">
    <property type="entry name" value="HTH_MARR_2"/>
    <property type="match status" value="1"/>
</dbReference>
<dbReference type="AlphaFoldDB" id="A0A6J4VDJ3"/>
<dbReference type="InterPro" id="IPR039422">
    <property type="entry name" value="MarR/SlyA-like"/>
</dbReference>
<evidence type="ECO:0000313" key="2">
    <source>
        <dbReference type="EMBL" id="CAA9571079.1"/>
    </source>
</evidence>
<dbReference type="EMBL" id="CADCWK010000295">
    <property type="protein sequence ID" value="CAA9571079.1"/>
    <property type="molecule type" value="Genomic_DNA"/>
</dbReference>
<dbReference type="Pfam" id="PF01047">
    <property type="entry name" value="MarR"/>
    <property type="match status" value="1"/>
</dbReference>